<accession>A0A3R9WR82</accession>
<dbReference type="EMBL" id="RWJF01000001">
    <property type="protein sequence ID" value="RST29866.1"/>
    <property type="molecule type" value="Genomic_DNA"/>
</dbReference>
<dbReference type="RefSeq" id="WP_126717704.1">
    <property type="nucleotide sequence ID" value="NZ_RWJF01000001.1"/>
</dbReference>
<reference evidence="2 3" key="1">
    <citation type="submission" date="2018-12" db="EMBL/GenBank/DDBJ databases">
        <title>Sphingomonas sp. HMF7854 Genome sequencing and assembly.</title>
        <authorList>
            <person name="Cha I."/>
            <person name="Kang H."/>
            <person name="Kim H."/>
            <person name="Kang J."/>
            <person name="Joh K."/>
        </authorList>
    </citation>
    <scope>NUCLEOTIDE SEQUENCE [LARGE SCALE GENOMIC DNA]</scope>
    <source>
        <strain evidence="2 3">HMF7854</strain>
    </source>
</reference>
<sequence length="128" mass="14467">MSTTIPPDFDDPDLAKKVEQLGTDVIDELPFGVIRLDDEGVVQLFSRSEAKLSGYGSRPALGRRFFLDVAPCMNNDRFVGRIEAARKRGDLDIEFGFVGDFSDRDRELRVRVQPAAAGGYWLFMQREH</sequence>
<dbReference type="OrthoDB" id="329226at2"/>
<dbReference type="InterPro" id="IPR000014">
    <property type="entry name" value="PAS"/>
</dbReference>
<dbReference type="InterPro" id="IPR035965">
    <property type="entry name" value="PAS-like_dom_sf"/>
</dbReference>
<gene>
    <name evidence="2" type="ORF">HMF7854_02795</name>
</gene>
<dbReference type="SUPFAM" id="SSF55785">
    <property type="entry name" value="PYP-like sensor domain (PAS domain)"/>
    <property type="match status" value="1"/>
</dbReference>
<dbReference type="Proteomes" id="UP000274661">
    <property type="component" value="Unassembled WGS sequence"/>
</dbReference>
<evidence type="ECO:0000259" key="1">
    <source>
        <dbReference type="PROSITE" id="PS50112"/>
    </source>
</evidence>
<proteinExistence type="predicted"/>
<dbReference type="Pfam" id="PF00989">
    <property type="entry name" value="PAS"/>
    <property type="match status" value="1"/>
</dbReference>
<keyword evidence="3" id="KW-1185">Reference proteome</keyword>
<dbReference type="AlphaFoldDB" id="A0A3R9WR82"/>
<dbReference type="InterPro" id="IPR013767">
    <property type="entry name" value="PAS_fold"/>
</dbReference>
<organism evidence="2 3">
    <name type="scientific">Sphingomonas ginkgonis</name>
    <dbReference type="NCBI Taxonomy" id="2315330"/>
    <lineage>
        <taxon>Bacteria</taxon>
        <taxon>Pseudomonadati</taxon>
        <taxon>Pseudomonadota</taxon>
        <taxon>Alphaproteobacteria</taxon>
        <taxon>Sphingomonadales</taxon>
        <taxon>Sphingomonadaceae</taxon>
        <taxon>Sphingomonas</taxon>
    </lineage>
</organism>
<dbReference type="GO" id="GO:0006355">
    <property type="term" value="P:regulation of DNA-templated transcription"/>
    <property type="evidence" value="ECO:0007669"/>
    <property type="project" value="InterPro"/>
</dbReference>
<dbReference type="PROSITE" id="PS50112">
    <property type="entry name" value="PAS"/>
    <property type="match status" value="1"/>
</dbReference>
<comment type="caution">
    <text evidence="2">The sequence shown here is derived from an EMBL/GenBank/DDBJ whole genome shotgun (WGS) entry which is preliminary data.</text>
</comment>
<protein>
    <submittedName>
        <fullName evidence="2">PAS domain-containing protein</fullName>
    </submittedName>
</protein>
<name>A0A3R9WR82_9SPHN</name>
<dbReference type="Gene3D" id="3.30.450.20">
    <property type="entry name" value="PAS domain"/>
    <property type="match status" value="1"/>
</dbReference>
<feature type="domain" description="PAS" evidence="1">
    <location>
        <begin position="18"/>
        <end position="69"/>
    </location>
</feature>
<evidence type="ECO:0000313" key="2">
    <source>
        <dbReference type="EMBL" id="RST29866.1"/>
    </source>
</evidence>
<evidence type="ECO:0000313" key="3">
    <source>
        <dbReference type="Proteomes" id="UP000274661"/>
    </source>
</evidence>